<feature type="region of interest" description="Disordered" evidence="1">
    <location>
        <begin position="1"/>
        <end position="24"/>
    </location>
</feature>
<evidence type="ECO:0000256" key="1">
    <source>
        <dbReference type="SAM" id="MobiDB-lite"/>
    </source>
</evidence>
<feature type="compositionally biased region" description="Polar residues" evidence="1">
    <location>
        <begin position="1"/>
        <end position="21"/>
    </location>
</feature>
<evidence type="ECO:0000313" key="3">
    <source>
        <dbReference type="Proteomes" id="UP001162156"/>
    </source>
</evidence>
<evidence type="ECO:0000313" key="2">
    <source>
        <dbReference type="EMBL" id="KAJ8944660.1"/>
    </source>
</evidence>
<reference evidence="2" key="1">
    <citation type="journal article" date="2023" name="Insect Mol. Biol.">
        <title>Genome sequencing provides insights into the evolution of gene families encoding plant cell wall-degrading enzymes in longhorned beetles.</title>
        <authorList>
            <person name="Shin N.R."/>
            <person name="Okamura Y."/>
            <person name="Kirsch R."/>
            <person name="Pauchet Y."/>
        </authorList>
    </citation>
    <scope>NUCLEOTIDE SEQUENCE</scope>
    <source>
        <strain evidence="2">RBIC_L_NR</strain>
    </source>
</reference>
<organism evidence="2 3">
    <name type="scientific">Rhamnusium bicolor</name>
    <dbReference type="NCBI Taxonomy" id="1586634"/>
    <lineage>
        <taxon>Eukaryota</taxon>
        <taxon>Metazoa</taxon>
        <taxon>Ecdysozoa</taxon>
        <taxon>Arthropoda</taxon>
        <taxon>Hexapoda</taxon>
        <taxon>Insecta</taxon>
        <taxon>Pterygota</taxon>
        <taxon>Neoptera</taxon>
        <taxon>Endopterygota</taxon>
        <taxon>Coleoptera</taxon>
        <taxon>Polyphaga</taxon>
        <taxon>Cucujiformia</taxon>
        <taxon>Chrysomeloidea</taxon>
        <taxon>Cerambycidae</taxon>
        <taxon>Lepturinae</taxon>
        <taxon>Rhagiini</taxon>
        <taxon>Rhamnusium</taxon>
    </lineage>
</organism>
<proteinExistence type="predicted"/>
<comment type="caution">
    <text evidence="2">The sequence shown here is derived from an EMBL/GenBank/DDBJ whole genome shotgun (WGS) entry which is preliminary data.</text>
</comment>
<dbReference type="Proteomes" id="UP001162156">
    <property type="component" value="Unassembled WGS sequence"/>
</dbReference>
<dbReference type="EMBL" id="JANEYF010002575">
    <property type="protein sequence ID" value="KAJ8944660.1"/>
    <property type="molecule type" value="Genomic_DNA"/>
</dbReference>
<dbReference type="Gene3D" id="1.25.10.10">
    <property type="entry name" value="Leucine-rich Repeat Variant"/>
    <property type="match status" value="1"/>
</dbReference>
<accession>A0AAV8Y1T7</accession>
<name>A0AAV8Y1T7_9CUCU</name>
<protein>
    <submittedName>
        <fullName evidence="2">Uncharacterized protein</fullName>
    </submittedName>
</protein>
<gene>
    <name evidence="2" type="ORF">NQ314_009422</name>
</gene>
<keyword evidence="3" id="KW-1185">Reference proteome</keyword>
<sequence>MTILSQSNNNHVQPGSTSTTGKVPPSVQRRTLLDELACLQCLLNCCMRYSDAVRKLTSTSAGLFTLAICIMSNVNKSRIIALQVSTFRCAIVRIVNYGIYTVP</sequence>
<dbReference type="InterPro" id="IPR011989">
    <property type="entry name" value="ARM-like"/>
</dbReference>
<dbReference type="AlphaFoldDB" id="A0AAV8Y1T7"/>